<evidence type="ECO:0000313" key="1">
    <source>
        <dbReference type="EMBL" id="AGX43260.1"/>
    </source>
</evidence>
<protein>
    <submittedName>
        <fullName evidence="1">Uncharacterized protein</fullName>
    </submittedName>
</protein>
<dbReference type="PATRIC" id="fig|1345695.10.peg.2269"/>
<evidence type="ECO:0000313" key="2">
    <source>
        <dbReference type="Proteomes" id="UP000017118"/>
    </source>
</evidence>
<organism evidence="1 2">
    <name type="scientific">Clostridium saccharobutylicum DSM 13864</name>
    <dbReference type="NCBI Taxonomy" id="1345695"/>
    <lineage>
        <taxon>Bacteria</taxon>
        <taxon>Bacillati</taxon>
        <taxon>Bacillota</taxon>
        <taxon>Clostridia</taxon>
        <taxon>Eubacteriales</taxon>
        <taxon>Clostridiaceae</taxon>
        <taxon>Clostridium</taxon>
    </lineage>
</organism>
<accession>U5MRM3</accession>
<gene>
    <name evidence="1" type="ORF">CLSA_c22850</name>
</gene>
<dbReference type="HOGENOM" id="CLU_2952267_0_0_9"/>
<name>U5MRM3_CLOSA</name>
<reference evidence="1 2" key="1">
    <citation type="journal article" date="2013" name="Genome Announc.">
        <title>Complete Genome Sequence of the Solvent Producer Clostridium saccharobutylicum NCP262 (DSM 13864).</title>
        <authorList>
            <person name="Poehlein A."/>
            <person name="Hartwich K."/>
            <person name="Krabben P."/>
            <person name="Ehrenreich A."/>
            <person name="Liebl W."/>
            <person name="Durre P."/>
            <person name="Gottschalk G."/>
            <person name="Daniel R."/>
        </authorList>
    </citation>
    <scope>NUCLEOTIDE SEQUENCE [LARGE SCALE GENOMIC DNA]</scope>
    <source>
        <strain evidence="1">DSM 13864</strain>
    </source>
</reference>
<keyword evidence="2" id="KW-1185">Reference proteome</keyword>
<dbReference type="KEGG" id="csb:CLSA_c22850"/>
<dbReference type="Proteomes" id="UP000017118">
    <property type="component" value="Chromosome"/>
</dbReference>
<dbReference type="eggNOG" id="ENOG50324H9">
    <property type="taxonomic scope" value="Bacteria"/>
</dbReference>
<dbReference type="AlphaFoldDB" id="U5MRM3"/>
<sequence>MIGIGIKGVRELGNIIKINMYVKMKRRNSGVLRLQTIEETIFKYKSWLKENNIDDKIENYEEFIQAIL</sequence>
<proteinExistence type="predicted"/>
<dbReference type="EMBL" id="CP006721">
    <property type="protein sequence ID" value="AGX43260.1"/>
    <property type="molecule type" value="Genomic_DNA"/>
</dbReference>